<proteinExistence type="predicted"/>
<name>A0AAE9W1Z8_9CAUD</name>
<reference evidence="1" key="1">
    <citation type="submission" date="2022-11" db="EMBL/GenBank/DDBJ databases">
        <authorList>
            <person name="Yang Z.-Q."/>
            <person name="Zhang Y.-S."/>
        </authorList>
    </citation>
    <scope>NUCLEOTIDE SEQUENCE</scope>
</reference>
<dbReference type="EMBL" id="OP819285">
    <property type="protein sequence ID" value="WBF78471.1"/>
    <property type="molecule type" value="Genomic_DNA"/>
</dbReference>
<accession>A0AAE9W1Z8</accession>
<sequence>MAKVGGSYDSVVLGVSQQTPQDRRSGQMWEQVNMVSDPVQGLTRRQGSIFQAKQDLKAGTINTTLLKNAAVKFKIRPFSIKGVDYDLIYSNEYVREGASEILPVYCYDKTNKKFLKVQGGGPVWGAVANSGATAVVNIGEYLFISANGYIPQYSTTTKYAADNDRKSIAIWVRNGDYSRDYQFRFTTTAGTTYLAAVKTPSSSYPGKLDTSGIPVPVVNTPPASDQDFSNKLNKALADFNSAMAAYNKKIADSTNAYNSAVTQWLGTSSAAIQPEAIAISLTEQIRSLANLTSAQVQRDGSYIFITEGANIRTGECVSVADTYLKAVVNDVSKTEDLIPKHFYGKVVKVRSQKATGKDAYYLVAEAKDGMTGIYGDVIWRETAGIQTTPTSVFCVGTVVGDTLFIGSDPAALESLAGITGVPRFVGSQVGDQISMPVPNFLKKGITYMGVFQDRLLIGTGSTVFASRPGDYFNWFRQSVLSISDNDPVEMYALGSEDDTIYWDTTFDRNHVMFGRKYQYIISGRSLLTPNNPNIQIMSAVEDAVQAEPQASGNLVFYGKDIVRKGSLHQMQVGATTDSAESYECSQQLDRYIKGKPCQILCNQSPYVVLLRTTEQYNGFYVYTYLDSMQGGQRMFDSWSTWTWDEALGYCTGISKYQGEILCYTLRTNPTWTGMVCDRFTFDTELSDYPYLDSWRPMKNWVANKQDLLPQYFQRKLSVAYTSGHNNYFMGSPYENLDNNMPGWESDVNSLNIGVNYPAYFTPTSPYLRDKNDKAILNGRLTISRVNVAVSDTGALDGEVDLGDRVIELPGFSGRILTRLGNFVGRQPIVETSVIMPVYKEIREYKLKLMARDWLPLTVTGLEWVGQWFSRVRRV</sequence>
<dbReference type="Pfam" id="PF25675">
    <property type="entry name" value="Phage_nozzle"/>
    <property type="match status" value="1"/>
</dbReference>
<dbReference type="InterPro" id="IPR058003">
    <property type="entry name" value="Phage_gp12"/>
</dbReference>
<protein>
    <submittedName>
        <fullName evidence="1">Tail tubular protein B</fullName>
    </submittedName>
</protein>
<organism evidence="1 2">
    <name type="scientific">Cronobacter phage EspYZU13</name>
    <dbReference type="NCBI Taxonomy" id="3003790"/>
    <lineage>
        <taxon>Viruses</taxon>
        <taxon>Duplodnaviria</taxon>
        <taxon>Heunggongvirae</taxon>
        <taxon>Uroviricota</taxon>
        <taxon>Caudoviricetes</taxon>
        <taxon>Autographivirales</taxon>
        <taxon>Autonotataviridae</taxon>
        <taxon>Melnykvirinae</taxon>
        <taxon>Cronosvirus</taxon>
        <taxon>Cronosvirus EspYZU13</taxon>
    </lineage>
</organism>
<evidence type="ECO:0000313" key="2">
    <source>
        <dbReference type="Proteomes" id="UP001211143"/>
    </source>
</evidence>
<keyword evidence="2" id="KW-1185">Reference proteome</keyword>
<evidence type="ECO:0000313" key="1">
    <source>
        <dbReference type="EMBL" id="WBF78471.1"/>
    </source>
</evidence>
<dbReference type="Proteomes" id="UP001211143">
    <property type="component" value="Segment"/>
</dbReference>